<dbReference type="InterPro" id="IPR004398">
    <property type="entry name" value="RNA_MeTrfase_RsmD"/>
</dbReference>
<dbReference type="GO" id="GO:0031167">
    <property type="term" value="P:rRNA methylation"/>
    <property type="evidence" value="ECO:0007669"/>
    <property type="project" value="InterPro"/>
</dbReference>
<evidence type="ECO:0000313" key="3">
    <source>
        <dbReference type="EMBL" id="POZ93525.1"/>
    </source>
</evidence>
<sequence length="182" mass="20731">MALKIESGKFKNTNIETVDDRRTRYTPATLRRALMSIFDFSGANFLEFFAGSGIMSFEVLSNGAKSSTMVDISSKAVSSILKNAESLGVLSNIKVIKSDFRKSITKLSAEQFDYIFADPPFNNHYVQEFLKFIDSNISLIRKGGYIIIEKHKNEKIDYIPKNLIREEVRDYGDIEILIFFKS</sequence>
<evidence type="ECO:0000256" key="1">
    <source>
        <dbReference type="ARBA" id="ARBA00022603"/>
    </source>
</evidence>
<dbReference type="CDD" id="cd02440">
    <property type="entry name" value="AdoMet_MTases"/>
    <property type="match status" value="1"/>
</dbReference>
<dbReference type="Gene3D" id="3.40.50.150">
    <property type="entry name" value="Vaccinia Virus protein VP39"/>
    <property type="match status" value="1"/>
</dbReference>
<keyword evidence="1" id="KW-0489">Methyltransferase</keyword>
<gene>
    <name evidence="3" type="ORF">AA81_01200</name>
</gene>
<dbReference type="InterPro" id="IPR002052">
    <property type="entry name" value="DNA_methylase_N6_adenine_CS"/>
</dbReference>
<dbReference type="PANTHER" id="PTHR43542:SF1">
    <property type="entry name" value="METHYLTRANSFERASE"/>
    <property type="match status" value="1"/>
</dbReference>
<dbReference type="Pfam" id="PF03602">
    <property type="entry name" value="Cons_hypoth95"/>
    <property type="match status" value="1"/>
</dbReference>
<dbReference type="PROSITE" id="PS00092">
    <property type="entry name" value="N6_MTASE"/>
    <property type="match status" value="1"/>
</dbReference>
<dbReference type="EMBL" id="JALY01000025">
    <property type="protein sequence ID" value="POZ93525.1"/>
    <property type="molecule type" value="Genomic_DNA"/>
</dbReference>
<evidence type="ECO:0000256" key="2">
    <source>
        <dbReference type="ARBA" id="ARBA00022679"/>
    </source>
</evidence>
<keyword evidence="4" id="KW-1185">Reference proteome</keyword>
<dbReference type="RefSeq" id="WP_103897935.1">
    <property type="nucleotide sequence ID" value="NZ_JALY01000025.1"/>
</dbReference>
<evidence type="ECO:0008006" key="5">
    <source>
        <dbReference type="Google" id="ProtNLM"/>
    </source>
</evidence>
<reference evidence="3 4" key="1">
    <citation type="submission" date="2014-01" db="EMBL/GenBank/DDBJ databases">
        <title>Comparative genomics of Petrotoga.</title>
        <authorList>
            <person name="Chow K."/>
            <person name="Charchuk R."/>
            <person name="Nesbo C.L."/>
        </authorList>
    </citation>
    <scope>NUCLEOTIDE SEQUENCE [LARGE SCALE GENOMIC DNA]</scope>
    <source>
        <strain evidence="3 4">DSM 16923</strain>
    </source>
</reference>
<dbReference type="AlphaFoldDB" id="A0A2S5EKD4"/>
<evidence type="ECO:0000313" key="4">
    <source>
        <dbReference type="Proteomes" id="UP000236950"/>
    </source>
</evidence>
<keyword evidence="2" id="KW-0808">Transferase</keyword>
<protein>
    <recommendedName>
        <fullName evidence="5">Methyltransferase</fullName>
    </recommendedName>
</protein>
<dbReference type="PIRSF" id="PIRSF004553">
    <property type="entry name" value="CHP00095"/>
    <property type="match status" value="1"/>
</dbReference>
<dbReference type="Proteomes" id="UP000236950">
    <property type="component" value="Unassembled WGS sequence"/>
</dbReference>
<proteinExistence type="predicted"/>
<dbReference type="InterPro" id="IPR029063">
    <property type="entry name" value="SAM-dependent_MTases_sf"/>
</dbReference>
<dbReference type="SUPFAM" id="SSF53335">
    <property type="entry name" value="S-adenosyl-L-methionine-dependent methyltransferases"/>
    <property type="match status" value="1"/>
</dbReference>
<dbReference type="PANTHER" id="PTHR43542">
    <property type="entry name" value="METHYLTRANSFERASE"/>
    <property type="match status" value="1"/>
</dbReference>
<organism evidence="3 4">
    <name type="scientific">Petrotoga halophila DSM 16923</name>
    <dbReference type="NCBI Taxonomy" id="1122953"/>
    <lineage>
        <taxon>Bacteria</taxon>
        <taxon>Thermotogati</taxon>
        <taxon>Thermotogota</taxon>
        <taxon>Thermotogae</taxon>
        <taxon>Petrotogales</taxon>
        <taxon>Petrotogaceae</taxon>
        <taxon>Petrotoga</taxon>
    </lineage>
</organism>
<dbReference type="GO" id="GO:0003676">
    <property type="term" value="F:nucleic acid binding"/>
    <property type="evidence" value="ECO:0007669"/>
    <property type="project" value="InterPro"/>
</dbReference>
<comment type="caution">
    <text evidence="3">The sequence shown here is derived from an EMBL/GenBank/DDBJ whole genome shotgun (WGS) entry which is preliminary data.</text>
</comment>
<name>A0A2S5EKD4_9BACT</name>
<accession>A0A2S5EKD4</accession>
<dbReference type="GO" id="GO:0008168">
    <property type="term" value="F:methyltransferase activity"/>
    <property type="evidence" value="ECO:0007669"/>
    <property type="project" value="UniProtKB-KW"/>
</dbReference>